<dbReference type="CDD" id="cd00158">
    <property type="entry name" value="RHOD"/>
    <property type="match status" value="1"/>
</dbReference>
<name>A0ABS2Q5X4_9BACL</name>
<evidence type="ECO:0000313" key="2">
    <source>
        <dbReference type="EMBL" id="MBM7657133.1"/>
    </source>
</evidence>
<dbReference type="PROSITE" id="PS50206">
    <property type="entry name" value="RHODANESE_3"/>
    <property type="match status" value="1"/>
</dbReference>
<dbReference type="SUPFAM" id="SSF52821">
    <property type="entry name" value="Rhodanese/Cell cycle control phosphatase"/>
    <property type="match status" value="1"/>
</dbReference>
<dbReference type="SMART" id="SM00450">
    <property type="entry name" value="RHOD"/>
    <property type="match status" value="1"/>
</dbReference>
<dbReference type="RefSeq" id="WP_205005492.1">
    <property type="nucleotide sequence ID" value="NZ_CBCRXA010000015.1"/>
</dbReference>
<gene>
    <name evidence="2" type="ORF">JOC27_000574</name>
</gene>
<organism evidence="2 3">
    <name type="scientific">Sporolactobacillus spathodeae</name>
    <dbReference type="NCBI Taxonomy" id="1465502"/>
    <lineage>
        <taxon>Bacteria</taxon>
        <taxon>Bacillati</taxon>
        <taxon>Bacillota</taxon>
        <taxon>Bacilli</taxon>
        <taxon>Bacillales</taxon>
        <taxon>Sporolactobacillaceae</taxon>
        <taxon>Sporolactobacillus</taxon>
    </lineage>
</organism>
<comment type="caution">
    <text evidence="2">The sequence shown here is derived from an EMBL/GenBank/DDBJ whole genome shotgun (WGS) entry which is preliminary data.</text>
</comment>
<dbReference type="InterPro" id="IPR001763">
    <property type="entry name" value="Rhodanese-like_dom"/>
</dbReference>
<reference evidence="2 3" key="1">
    <citation type="submission" date="2021-01" db="EMBL/GenBank/DDBJ databases">
        <title>Genomic Encyclopedia of Type Strains, Phase IV (KMG-IV): sequencing the most valuable type-strain genomes for metagenomic binning, comparative biology and taxonomic classification.</title>
        <authorList>
            <person name="Goeker M."/>
        </authorList>
    </citation>
    <scope>NUCLEOTIDE SEQUENCE [LARGE SCALE GENOMIC DNA]</scope>
    <source>
        <strain evidence="2 3">DSM 100968</strain>
    </source>
</reference>
<proteinExistence type="predicted"/>
<dbReference type="InterPro" id="IPR036873">
    <property type="entry name" value="Rhodanese-like_dom_sf"/>
</dbReference>
<dbReference type="Gene3D" id="3.40.250.10">
    <property type="entry name" value="Rhodanese-like domain"/>
    <property type="match status" value="1"/>
</dbReference>
<sequence>MGWLIFKSPYKKIRTADLKANYLNNRKGKFFLDVRTSGEFSRQSIPVFTNIPLQSLGGKLAKIPKDKEIVVICQSGMRSSMACKMLVKAGYPNVTNVQGGMNRWY</sequence>
<dbReference type="PANTHER" id="PTHR43031">
    <property type="entry name" value="FAD-DEPENDENT OXIDOREDUCTASE"/>
    <property type="match status" value="1"/>
</dbReference>
<dbReference type="InterPro" id="IPR050229">
    <property type="entry name" value="GlpE_sulfurtransferase"/>
</dbReference>
<accession>A0ABS2Q5X4</accession>
<evidence type="ECO:0000313" key="3">
    <source>
        <dbReference type="Proteomes" id="UP000823201"/>
    </source>
</evidence>
<evidence type="ECO:0000259" key="1">
    <source>
        <dbReference type="PROSITE" id="PS50206"/>
    </source>
</evidence>
<dbReference type="Pfam" id="PF00581">
    <property type="entry name" value="Rhodanese"/>
    <property type="match status" value="1"/>
</dbReference>
<protein>
    <submittedName>
        <fullName evidence="2">Rhodanese-related sulfurtransferase</fullName>
    </submittedName>
</protein>
<dbReference type="Proteomes" id="UP000823201">
    <property type="component" value="Unassembled WGS sequence"/>
</dbReference>
<feature type="domain" description="Rhodanese" evidence="1">
    <location>
        <begin position="25"/>
        <end position="105"/>
    </location>
</feature>
<dbReference type="PANTHER" id="PTHR43031:SF17">
    <property type="entry name" value="SULFURTRANSFERASE YTWF-RELATED"/>
    <property type="match status" value="1"/>
</dbReference>
<keyword evidence="3" id="KW-1185">Reference proteome</keyword>
<dbReference type="EMBL" id="JAFBEV010000004">
    <property type="protein sequence ID" value="MBM7657133.1"/>
    <property type="molecule type" value="Genomic_DNA"/>
</dbReference>